<dbReference type="EMBL" id="CP014007">
    <property type="protein sequence ID" value="ANI84219.1"/>
    <property type="molecule type" value="Genomic_DNA"/>
</dbReference>
<dbReference type="RefSeq" id="WP_064568208.1">
    <property type="nucleotide sequence ID" value="NZ_CP014007.2"/>
</dbReference>
<accession>A0AA94KN68</accession>
<name>A0AA94KN68_9ENTR</name>
<feature type="transmembrane region" description="Helical" evidence="7">
    <location>
        <begin position="213"/>
        <end position="231"/>
    </location>
</feature>
<evidence type="ECO:0000256" key="7">
    <source>
        <dbReference type="SAM" id="Phobius"/>
    </source>
</evidence>
<dbReference type="Gene3D" id="1.20.81.30">
    <property type="entry name" value="Type II secretion system (T2SS), domain F"/>
    <property type="match status" value="2"/>
</dbReference>
<sequence>MSKTHSWEVTYLDNGKRKKMRTQAESAIAARHQLQQAGHAVVRVVPQKQRQIKRFALGLFLQELVALLEAGLVVTEAIETLRACSTDEQVLEMLERLLEKLYAGCQLSQAMSAQPEIFPPLLVNTVASSEQTGHLANALKRYHYYEQRIEQLRKRIRGTLTYPVIVLSVGGLIICFLLGFIVPSFSQVFEGMNTLTDSARLILWWGNLVKQSGQELLLALVAGLAFFFFLFRQPAVKQTLFSLVLKIPQLRQQQFLGILVRFYRTLGLLIEGGVPVPNALRLAKAVLPASHHQRLNRVLEHVLAGNTLSESLESQQLTTPVAMRLIQVGERSGELAGMCERIAAFYDEALERAIDSFTRIFEPVLMMIVGGIVGLVVFLLYMPIFEMAGSMS</sequence>
<dbReference type="Proteomes" id="UP000182314">
    <property type="component" value="Unassembled WGS sequence"/>
</dbReference>
<dbReference type="PANTHER" id="PTHR30012">
    <property type="entry name" value="GENERAL SECRETION PATHWAY PROTEIN"/>
    <property type="match status" value="1"/>
</dbReference>
<organism evidence="10 12">
    <name type="scientific">Kosakonia oryzae</name>
    <dbReference type="NCBI Taxonomy" id="497725"/>
    <lineage>
        <taxon>Bacteria</taxon>
        <taxon>Pseudomonadati</taxon>
        <taxon>Pseudomonadota</taxon>
        <taxon>Gammaproteobacteria</taxon>
        <taxon>Enterobacterales</taxon>
        <taxon>Enterobacteriaceae</taxon>
        <taxon>Kosakonia</taxon>
    </lineage>
</organism>
<feature type="transmembrane region" description="Helical" evidence="7">
    <location>
        <begin position="364"/>
        <end position="384"/>
    </location>
</feature>
<dbReference type="GO" id="GO:0005886">
    <property type="term" value="C:plasma membrane"/>
    <property type="evidence" value="ECO:0007669"/>
    <property type="project" value="UniProtKB-SubCell"/>
</dbReference>
<evidence type="ECO:0000256" key="2">
    <source>
        <dbReference type="ARBA" id="ARBA00005745"/>
    </source>
</evidence>
<gene>
    <name evidence="9" type="ORF">AWR26_19445</name>
    <name evidence="10" type="ORF">SAMN05216286_0327</name>
</gene>
<keyword evidence="11" id="KW-1185">Reference proteome</keyword>
<keyword evidence="5 7" id="KW-1133">Transmembrane helix</keyword>
<dbReference type="EMBL" id="FOKO01000001">
    <property type="protein sequence ID" value="SFB69172.1"/>
    <property type="molecule type" value="Genomic_DNA"/>
</dbReference>
<dbReference type="PRINTS" id="PR00812">
    <property type="entry name" value="BCTERIALGSPF"/>
</dbReference>
<keyword evidence="3" id="KW-1003">Cell membrane</keyword>
<feature type="domain" description="Type II secretion system protein GspF" evidence="8">
    <location>
        <begin position="60"/>
        <end position="183"/>
    </location>
</feature>
<evidence type="ECO:0000256" key="4">
    <source>
        <dbReference type="ARBA" id="ARBA00022692"/>
    </source>
</evidence>
<feature type="domain" description="Type II secretion system protein GspF" evidence="8">
    <location>
        <begin position="262"/>
        <end position="383"/>
    </location>
</feature>
<dbReference type="InterPro" id="IPR003004">
    <property type="entry name" value="GspF/PilC"/>
</dbReference>
<keyword evidence="6 7" id="KW-0472">Membrane</keyword>
<comment type="subcellular location">
    <subcellularLocation>
        <location evidence="1">Cell membrane</location>
        <topology evidence="1">Multi-pass membrane protein</topology>
    </subcellularLocation>
</comment>
<evidence type="ECO:0000256" key="5">
    <source>
        <dbReference type="ARBA" id="ARBA00022989"/>
    </source>
</evidence>
<dbReference type="Proteomes" id="UP000078227">
    <property type="component" value="Chromosome"/>
</dbReference>
<evidence type="ECO:0000259" key="8">
    <source>
        <dbReference type="Pfam" id="PF00482"/>
    </source>
</evidence>
<reference evidence="10 12" key="1">
    <citation type="submission" date="2016-10" db="EMBL/GenBank/DDBJ databases">
        <authorList>
            <person name="Varghese N."/>
            <person name="Submissions S."/>
        </authorList>
    </citation>
    <scope>NUCLEOTIDE SEQUENCE [LARGE SCALE GENOMIC DNA]</scope>
    <source>
        <strain evidence="10 12">CGMCC 1.7012</strain>
    </source>
</reference>
<dbReference type="AlphaFoldDB" id="A0AA94KN68"/>
<evidence type="ECO:0000313" key="10">
    <source>
        <dbReference type="EMBL" id="SFB69172.1"/>
    </source>
</evidence>
<evidence type="ECO:0000256" key="3">
    <source>
        <dbReference type="ARBA" id="ARBA00022475"/>
    </source>
</evidence>
<dbReference type="Pfam" id="PF00482">
    <property type="entry name" value="T2SSF"/>
    <property type="match status" value="2"/>
</dbReference>
<evidence type="ECO:0000313" key="9">
    <source>
        <dbReference type="EMBL" id="ANI84219.1"/>
    </source>
</evidence>
<dbReference type="InterPro" id="IPR042094">
    <property type="entry name" value="T2SS_GspF_sf"/>
</dbReference>
<dbReference type="InterPro" id="IPR018076">
    <property type="entry name" value="T2SS_GspF_dom"/>
</dbReference>
<reference evidence="9 11" key="2">
    <citation type="submission" date="2021-03" db="EMBL/GenBank/DDBJ databases">
        <authorList>
            <person name="Li Y."/>
            <person name="Li S."/>
            <person name="Chen M."/>
            <person name="Peng G."/>
            <person name="Tan Z."/>
            <person name="An Q."/>
        </authorList>
    </citation>
    <scope>NUCLEOTIDE SEQUENCE [LARGE SCALE GENOMIC DNA]</scope>
    <source>
        <strain evidence="9 11">Ola 51</strain>
    </source>
</reference>
<protein>
    <submittedName>
        <fullName evidence="10">General secretion pathway protein F</fullName>
    </submittedName>
    <submittedName>
        <fullName evidence="9">Type II secretion system F family protein</fullName>
    </submittedName>
</protein>
<evidence type="ECO:0000256" key="6">
    <source>
        <dbReference type="ARBA" id="ARBA00023136"/>
    </source>
</evidence>
<keyword evidence="4 7" id="KW-0812">Transmembrane</keyword>
<dbReference type="KEGG" id="kor:AWR26_19445"/>
<comment type="similarity">
    <text evidence="2">Belongs to the GSP F family.</text>
</comment>
<dbReference type="PANTHER" id="PTHR30012:SF0">
    <property type="entry name" value="TYPE II SECRETION SYSTEM PROTEIN F-RELATED"/>
    <property type="match status" value="1"/>
</dbReference>
<feature type="transmembrane region" description="Helical" evidence="7">
    <location>
        <begin position="160"/>
        <end position="182"/>
    </location>
</feature>
<evidence type="ECO:0000313" key="12">
    <source>
        <dbReference type="Proteomes" id="UP000182314"/>
    </source>
</evidence>
<evidence type="ECO:0000313" key="11">
    <source>
        <dbReference type="Proteomes" id="UP000078227"/>
    </source>
</evidence>
<proteinExistence type="inferred from homology"/>
<evidence type="ECO:0000256" key="1">
    <source>
        <dbReference type="ARBA" id="ARBA00004651"/>
    </source>
</evidence>